<dbReference type="Proteomes" id="UP001270362">
    <property type="component" value="Unassembled WGS sequence"/>
</dbReference>
<evidence type="ECO:0000313" key="2">
    <source>
        <dbReference type="EMBL" id="KAK3693768.1"/>
    </source>
</evidence>
<sequence>MACTTHLQPPTSNRVTERNATQRNATQRNSRQDRLLPLCVVFVDWFRRPRSETRLGRGETTHERRHPKPAGRTAFETDSNRQQKQKDGIARTQVTNGAAIRNSSAHDLRQGKFRLLEMPTIDPIRSAIRVILVLFILQDNYPLFYYTVLRYVCTPLPATCSPPIPPAIFCSDLFPFLYFVVLISPVCPSSTPGRQSRRHPFSAVFAKPSRPGLVLFVEDTKLPEKSCTVVCLRAELQLSSLAADIRRGDTPSFVNRNWDRRPA</sequence>
<accession>A0AAE0XI14</accession>
<feature type="compositionally biased region" description="Basic and acidic residues" evidence="1">
    <location>
        <begin position="78"/>
        <end position="89"/>
    </location>
</feature>
<dbReference type="AlphaFoldDB" id="A0AAE0XI14"/>
<proteinExistence type="predicted"/>
<comment type="caution">
    <text evidence="2">The sequence shown here is derived from an EMBL/GenBank/DDBJ whole genome shotgun (WGS) entry which is preliminary data.</text>
</comment>
<evidence type="ECO:0000313" key="3">
    <source>
        <dbReference type="Proteomes" id="UP001270362"/>
    </source>
</evidence>
<organism evidence="2 3">
    <name type="scientific">Podospora appendiculata</name>
    <dbReference type="NCBI Taxonomy" id="314037"/>
    <lineage>
        <taxon>Eukaryota</taxon>
        <taxon>Fungi</taxon>
        <taxon>Dikarya</taxon>
        <taxon>Ascomycota</taxon>
        <taxon>Pezizomycotina</taxon>
        <taxon>Sordariomycetes</taxon>
        <taxon>Sordariomycetidae</taxon>
        <taxon>Sordariales</taxon>
        <taxon>Podosporaceae</taxon>
        <taxon>Podospora</taxon>
    </lineage>
</organism>
<feature type="region of interest" description="Disordered" evidence="1">
    <location>
        <begin position="54"/>
        <end position="96"/>
    </location>
</feature>
<gene>
    <name evidence="2" type="ORF">B0T22DRAFT_50434</name>
</gene>
<evidence type="ECO:0000256" key="1">
    <source>
        <dbReference type="SAM" id="MobiDB-lite"/>
    </source>
</evidence>
<name>A0AAE0XI14_9PEZI</name>
<keyword evidence="3" id="KW-1185">Reference proteome</keyword>
<feature type="compositionally biased region" description="Polar residues" evidence="1">
    <location>
        <begin position="1"/>
        <end position="29"/>
    </location>
</feature>
<feature type="region of interest" description="Disordered" evidence="1">
    <location>
        <begin position="1"/>
        <end position="30"/>
    </location>
</feature>
<dbReference type="EMBL" id="JAULSO010000001">
    <property type="protein sequence ID" value="KAK3693768.1"/>
    <property type="molecule type" value="Genomic_DNA"/>
</dbReference>
<reference evidence="2" key="2">
    <citation type="submission" date="2023-06" db="EMBL/GenBank/DDBJ databases">
        <authorList>
            <consortium name="Lawrence Berkeley National Laboratory"/>
            <person name="Haridas S."/>
            <person name="Hensen N."/>
            <person name="Bonometti L."/>
            <person name="Westerberg I."/>
            <person name="Brannstrom I.O."/>
            <person name="Guillou S."/>
            <person name="Cros-Aarteil S."/>
            <person name="Calhoun S."/>
            <person name="Kuo A."/>
            <person name="Mondo S."/>
            <person name="Pangilinan J."/>
            <person name="Riley R."/>
            <person name="Labutti K."/>
            <person name="Andreopoulos B."/>
            <person name="Lipzen A."/>
            <person name="Chen C."/>
            <person name="Yanf M."/>
            <person name="Daum C."/>
            <person name="Ng V."/>
            <person name="Clum A."/>
            <person name="Steindorff A."/>
            <person name="Ohm R."/>
            <person name="Martin F."/>
            <person name="Silar P."/>
            <person name="Natvig D."/>
            <person name="Lalanne C."/>
            <person name="Gautier V."/>
            <person name="Ament-Velasquez S.L."/>
            <person name="Kruys A."/>
            <person name="Hutchinson M.I."/>
            <person name="Powell A.J."/>
            <person name="Barry K."/>
            <person name="Miller A.N."/>
            <person name="Grigoriev I.V."/>
            <person name="Debuchy R."/>
            <person name="Gladieux P."/>
            <person name="Thoren M.H."/>
            <person name="Johannesson H."/>
        </authorList>
    </citation>
    <scope>NUCLEOTIDE SEQUENCE</scope>
    <source>
        <strain evidence="2">CBS 314.62</strain>
    </source>
</reference>
<reference evidence="2" key="1">
    <citation type="journal article" date="2023" name="Mol. Phylogenet. Evol.">
        <title>Genome-scale phylogeny and comparative genomics of the fungal order Sordariales.</title>
        <authorList>
            <person name="Hensen N."/>
            <person name="Bonometti L."/>
            <person name="Westerberg I."/>
            <person name="Brannstrom I.O."/>
            <person name="Guillou S."/>
            <person name="Cros-Aarteil S."/>
            <person name="Calhoun S."/>
            <person name="Haridas S."/>
            <person name="Kuo A."/>
            <person name="Mondo S."/>
            <person name="Pangilinan J."/>
            <person name="Riley R."/>
            <person name="LaButti K."/>
            <person name="Andreopoulos B."/>
            <person name="Lipzen A."/>
            <person name="Chen C."/>
            <person name="Yan M."/>
            <person name="Daum C."/>
            <person name="Ng V."/>
            <person name="Clum A."/>
            <person name="Steindorff A."/>
            <person name="Ohm R.A."/>
            <person name="Martin F."/>
            <person name="Silar P."/>
            <person name="Natvig D.O."/>
            <person name="Lalanne C."/>
            <person name="Gautier V."/>
            <person name="Ament-Velasquez S.L."/>
            <person name="Kruys A."/>
            <person name="Hutchinson M.I."/>
            <person name="Powell A.J."/>
            <person name="Barry K."/>
            <person name="Miller A.N."/>
            <person name="Grigoriev I.V."/>
            <person name="Debuchy R."/>
            <person name="Gladieux P."/>
            <person name="Hiltunen Thoren M."/>
            <person name="Johannesson H."/>
        </authorList>
    </citation>
    <scope>NUCLEOTIDE SEQUENCE</scope>
    <source>
        <strain evidence="2">CBS 314.62</strain>
    </source>
</reference>
<protein>
    <submittedName>
        <fullName evidence="2">Uncharacterized protein</fullName>
    </submittedName>
</protein>